<dbReference type="OrthoDB" id="415460at2759"/>
<keyword evidence="5" id="KW-0631">Potassium channel</keyword>
<proteinExistence type="predicted"/>
<evidence type="ECO:0000256" key="4">
    <source>
        <dbReference type="ARBA" id="ARBA00022692"/>
    </source>
</evidence>
<name>A0A1D1VVL2_RAMVA</name>
<dbReference type="InterPro" id="IPR003131">
    <property type="entry name" value="T1-type_BTB"/>
</dbReference>
<protein>
    <recommendedName>
        <fullName evidence="18">Ion transport domain-containing protein</fullName>
    </recommendedName>
</protein>
<organism evidence="16 17">
    <name type="scientific">Ramazzottius varieornatus</name>
    <name type="common">Water bear</name>
    <name type="synonym">Tardigrade</name>
    <dbReference type="NCBI Taxonomy" id="947166"/>
    <lineage>
        <taxon>Eukaryota</taxon>
        <taxon>Metazoa</taxon>
        <taxon>Ecdysozoa</taxon>
        <taxon>Tardigrada</taxon>
        <taxon>Eutardigrada</taxon>
        <taxon>Parachela</taxon>
        <taxon>Hypsibioidea</taxon>
        <taxon>Ramazzottiidae</taxon>
        <taxon>Ramazzottius</taxon>
    </lineage>
</organism>
<keyword evidence="6" id="KW-0851">Voltage-gated channel</keyword>
<dbReference type="EMBL" id="BDGG01000010">
    <property type="protein sequence ID" value="GAV04273.1"/>
    <property type="molecule type" value="Genomic_DNA"/>
</dbReference>
<dbReference type="GO" id="GO:0005249">
    <property type="term" value="F:voltage-gated potassium channel activity"/>
    <property type="evidence" value="ECO:0007669"/>
    <property type="project" value="InterPro"/>
</dbReference>
<dbReference type="Proteomes" id="UP000186922">
    <property type="component" value="Unassembled WGS sequence"/>
</dbReference>
<feature type="region of interest" description="Disordered" evidence="12">
    <location>
        <begin position="512"/>
        <end position="548"/>
    </location>
</feature>
<evidence type="ECO:0000256" key="8">
    <source>
        <dbReference type="ARBA" id="ARBA00022989"/>
    </source>
</evidence>
<feature type="transmembrane region" description="Helical" evidence="13">
    <location>
        <begin position="402"/>
        <end position="419"/>
    </location>
</feature>
<evidence type="ECO:0000256" key="7">
    <source>
        <dbReference type="ARBA" id="ARBA00022958"/>
    </source>
</evidence>
<dbReference type="InterPro" id="IPR028325">
    <property type="entry name" value="VG_K_chnl"/>
</dbReference>
<keyword evidence="8 13" id="KW-1133">Transmembrane helix</keyword>
<dbReference type="Gene3D" id="1.20.120.350">
    <property type="entry name" value="Voltage-gated potassium channels. Chain C"/>
    <property type="match status" value="1"/>
</dbReference>
<feature type="transmembrane region" description="Helical" evidence="13">
    <location>
        <begin position="426"/>
        <end position="446"/>
    </location>
</feature>
<dbReference type="PANTHER" id="PTHR11537">
    <property type="entry name" value="VOLTAGE-GATED POTASSIUM CHANNEL"/>
    <property type="match status" value="1"/>
</dbReference>
<comment type="caution">
    <text evidence="16">The sequence shown here is derived from an EMBL/GenBank/DDBJ whole genome shotgun (WGS) entry which is preliminary data.</text>
</comment>
<keyword evidence="11" id="KW-0407">Ion channel</keyword>
<evidence type="ECO:0000256" key="5">
    <source>
        <dbReference type="ARBA" id="ARBA00022826"/>
    </source>
</evidence>
<keyword evidence="10 13" id="KW-0472">Membrane</keyword>
<dbReference type="Pfam" id="PF00520">
    <property type="entry name" value="Ion_trans"/>
    <property type="match status" value="1"/>
</dbReference>
<keyword evidence="7" id="KW-0630">Potassium</keyword>
<dbReference type="SUPFAM" id="SSF54695">
    <property type="entry name" value="POZ domain"/>
    <property type="match status" value="1"/>
</dbReference>
<dbReference type="SUPFAM" id="SSF81324">
    <property type="entry name" value="Voltage-gated potassium channels"/>
    <property type="match status" value="1"/>
</dbReference>
<accession>A0A1D1VVL2</accession>
<evidence type="ECO:0000256" key="2">
    <source>
        <dbReference type="ARBA" id="ARBA00022448"/>
    </source>
</evidence>
<evidence type="ECO:0000256" key="1">
    <source>
        <dbReference type="ARBA" id="ARBA00004141"/>
    </source>
</evidence>
<keyword evidence="17" id="KW-1185">Reference proteome</keyword>
<evidence type="ECO:0000256" key="12">
    <source>
        <dbReference type="SAM" id="MobiDB-lite"/>
    </source>
</evidence>
<evidence type="ECO:0000259" key="15">
    <source>
        <dbReference type="Pfam" id="PF02214"/>
    </source>
</evidence>
<feature type="transmembrane region" description="Helical" evidence="13">
    <location>
        <begin position="366"/>
        <end position="387"/>
    </location>
</feature>
<dbReference type="InterPro" id="IPR011333">
    <property type="entry name" value="SKP1/BTB/POZ_sf"/>
</dbReference>
<evidence type="ECO:0000313" key="16">
    <source>
        <dbReference type="EMBL" id="GAV04273.1"/>
    </source>
</evidence>
<reference evidence="16 17" key="1">
    <citation type="journal article" date="2016" name="Nat. Commun.">
        <title>Extremotolerant tardigrade genome and improved radiotolerance of human cultured cells by tardigrade-unique protein.</title>
        <authorList>
            <person name="Hashimoto T."/>
            <person name="Horikawa D.D."/>
            <person name="Saito Y."/>
            <person name="Kuwahara H."/>
            <person name="Kozuka-Hata H."/>
            <person name="Shin-I T."/>
            <person name="Minakuchi Y."/>
            <person name="Ohishi K."/>
            <person name="Motoyama A."/>
            <person name="Aizu T."/>
            <person name="Enomoto A."/>
            <person name="Kondo K."/>
            <person name="Tanaka S."/>
            <person name="Hara Y."/>
            <person name="Koshikawa S."/>
            <person name="Sagara H."/>
            <person name="Miura T."/>
            <person name="Yokobori S."/>
            <person name="Miyagawa K."/>
            <person name="Suzuki Y."/>
            <person name="Kubo T."/>
            <person name="Oyama M."/>
            <person name="Kohara Y."/>
            <person name="Fujiyama A."/>
            <person name="Arakawa K."/>
            <person name="Katayama T."/>
            <person name="Toyoda A."/>
            <person name="Kunieda T."/>
        </authorList>
    </citation>
    <scope>NUCLEOTIDE SEQUENCE [LARGE SCALE GENOMIC DNA]</scope>
    <source>
        <strain evidence="16 17">YOKOZUNA-1</strain>
    </source>
</reference>
<keyword evidence="3" id="KW-0633">Potassium transport</keyword>
<feature type="transmembrane region" description="Helical" evidence="13">
    <location>
        <begin position="261"/>
        <end position="284"/>
    </location>
</feature>
<dbReference type="PANTHER" id="PTHR11537:SF254">
    <property type="entry name" value="POTASSIUM VOLTAGE-GATED CHANNEL PROTEIN SHAB"/>
    <property type="match status" value="1"/>
</dbReference>
<evidence type="ECO:0000256" key="10">
    <source>
        <dbReference type="ARBA" id="ARBA00023136"/>
    </source>
</evidence>
<dbReference type="Gene3D" id="1.10.287.70">
    <property type="match status" value="1"/>
</dbReference>
<keyword evidence="4 13" id="KW-0812">Transmembrane</keyword>
<evidence type="ECO:0000256" key="6">
    <source>
        <dbReference type="ARBA" id="ARBA00022882"/>
    </source>
</evidence>
<dbReference type="STRING" id="947166.A0A1D1VVL2"/>
<sequence length="594" mass="67746">MFIGFVLESVTYEYHRLMKANNQYIRYLADAEAKRAATAKTLGSMKHVPSYKGSMAAMAGSYDNEIHVSINGADFYFSLTDLNRHPSSLLGHPSKRSPYYNPTTSSYFFPRNQDIFPSIHQYYRCPGKPIRRPPFISMQRFVEEIEFFQLKPQVVIDFFGSEGIRLVDEKVPSDSRFRYWHMILEHPKYNCLSYSIMVVSMIVTASFTIMVVLESIPSLLDPSCSTALSAANETTINSTGVHNITHRSSFTFFSSACTGELAFFVVESVCTFWFLLELTARFIVSPSKRAFLKRPMNWVDFLVICPYAFTIIQLTSYYSSAEHVSQLFGFFRTMRLIRLVSILKFARYFKRIQMIFAILHSTWAELLMLCYFMLINSIIFGTVVYIVEYQEVGSFNSIPRGMYWAWITMLTIGYGDIIPHSPSGKVVGAACSILGIVLWTLPMTLISDHFANYRRLYEGQDYLMQCLTRMYHLRDAENKRASRKAVPAVSENNEHLHVPVDGVDWKIGSRDVSPTSNTRPLLGRSNVHSRPMSTMRGAHSRRSMTSSHSQIFNGYEGSERCRISRLEVDGLSASKSKGSFMTIASTQTDGHSFD</sequence>
<keyword evidence="9" id="KW-0406">Ion transport</keyword>
<dbReference type="Pfam" id="PF02214">
    <property type="entry name" value="BTB_2"/>
    <property type="match status" value="1"/>
</dbReference>
<feature type="domain" description="Potassium channel tetramerisation-type BTB" evidence="15">
    <location>
        <begin position="66"/>
        <end position="155"/>
    </location>
</feature>
<keyword evidence="2" id="KW-0813">Transport</keyword>
<evidence type="ECO:0000256" key="11">
    <source>
        <dbReference type="ARBA" id="ARBA00023303"/>
    </source>
</evidence>
<dbReference type="GO" id="GO:0001508">
    <property type="term" value="P:action potential"/>
    <property type="evidence" value="ECO:0007669"/>
    <property type="project" value="TreeGrafter"/>
</dbReference>
<feature type="transmembrane region" description="Helical" evidence="13">
    <location>
        <begin position="191"/>
        <end position="213"/>
    </location>
</feature>
<dbReference type="InterPro" id="IPR005821">
    <property type="entry name" value="Ion_trans_dom"/>
</dbReference>
<evidence type="ECO:0000256" key="9">
    <source>
        <dbReference type="ARBA" id="ARBA00023065"/>
    </source>
</evidence>
<evidence type="ECO:0008006" key="18">
    <source>
        <dbReference type="Google" id="ProtNLM"/>
    </source>
</evidence>
<dbReference type="AlphaFoldDB" id="A0A1D1VVL2"/>
<dbReference type="GO" id="GO:0051260">
    <property type="term" value="P:protein homooligomerization"/>
    <property type="evidence" value="ECO:0007669"/>
    <property type="project" value="InterPro"/>
</dbReference>
<dbReference type="Gene3D" id="3.30.710.10">
    <property type="entry name" value="Potassium Channel Kv1.1, Chain A"/>
    <property type="match status" value="1"/>
</dbReference>
<feature type="transmembrane region" description="Helical" evidence="13">
    <location>
        <begin position="296"/>
        <end position="315"/>
    </location>
</feature>
<gene>
    <name evidence="16" type="primary">RvY_14578-1</name>
    <name evidence="16" type="synonym">RvY_14578.1</name>
    <name evidence="16" type="ORF">RvY_14578</name>
</gene>
<dbReference type="InterPro" id="IPR027359">
    <property type="entry name" value="Volt_channel_dom_sf"/>
</dbReference>
<dbReference type="GO" id="GO:0008076">
    <property type="term" value="C:voltage-gated potassium channel complex"/>
    <property type="evidence" value="ECO:0007669"/>
    <property type="project" value="InterPro"/>
</dbReference>
<evidence type="ECO:0000259" key="14">
    <source>
        <dbReference type="Pfam" id="PF00520"/>
    </source>
</evidence>
<comment type="subcellular location">
    <subcellularLocation>
        <location evidence="1">Membrane</location>
        <topology evidence="1">Multi-pass membrane protein</topology>
    </subcellularLocation>
</comment>
<feature type="transmembrane region" description="Helical" evidence="13">
    <location>
        <begin position="327"/>
        <end position="346"/>
    </location>
</feature>
<evidence type="ECO:0000313" key="17">
    <source>
        <dbReference type="Proteomes" id="UP000186922"/>
    </source>
</evidence>
<evidence type="ECO:0000256" key="13">
    <source>
        <dbReference type="SAM" id="Phobius"/>
    </source>
</evidence>
<evidence type="ECO:0000256" key="3">
    <source>
        <dbReference type="ARBA" id="ARBA00022538"/>
    </source>
</evidence>
<dbReference type="PRINTS" id="PR00169">
    <property type="entry name" value="KCHANNEL"/>
</dbReference>
<feature type="domain" description="Ion transport" evidence="14">
    <location>
        <begin position="258"/>
        <end position="455"/>
    </location>
</feature>